<reference evidence="1 3" key="1">
    <citation type="submission" date="2016-06" db="EMBL/GenBank/DDBJ databases">
        <title>Complete genome sequence of a saline-alkali tolerant type strain Dietzia timorensis ID05-A0528T.</title>
        <authorList>
            <person name="Wu X."/>
        </authorList>
    </citation>
    <scope>NUCLEOTIDE SEQUENCE [LARGE SCALE GENOMIC DNA]</scope>
    <source>
        <strain evidence="1 3">ID05-A0528</strain>
    </source>
</reference>
<dbReference type="EMBL" id="CP015961">
    <property type="protein sequence ID" value="ANI91842.1"/>
    <property type="molecule type" value="Genomic_DNA"/>
</dbReference>
<dbReference type="STRING" id="499555.BJL86_1049"/>
<dbReference type="Pfam" id="PF11305">
    <property type="entry name" value="DUF3107"/>
    <property type="match status" value="1"/>
</dbReference>
<reference evidence="2" key="3">
    <citation type="submission" date="2021-09" db="EMBL/GenBank/DDBJ databases">
        <authorList>
            <person name="Gilroy R."/>
        </authorList>
    </citation>
    <scope>NUCLEOTIDE SEQUENCE</scope>
    <source>
        <strain evidence="2">ChiGjej1B1-18357</strain>
    </source>
</reference>
<organism evidence="1 3">
    <name type="scientific">Dietzia timorensis</name>
    <dbReference type="NCBI Taxonomy" id="499555"/>
    <lineage>
        <taxon>Bacteria</taxon>
        <taxon>Bacillati</taxon>
        <taxon>Actinomycetota</taxon>
        <taxon>Actinomycetes</taxon>
        <taxon>Mycobacteriales</taxon>
        <taxon>Dietziaceae</taxon>
        <taxon>Dietzia</taxon>
    </lineage>
</organism>
<dbReference type="OrthoDB" id="3268468at2"/>
<name>A0A173LM95_9ACTN</name>
<evidence type="ECO:0000313" key="1">
    <source>
        <dbReference type="EMBL" id="ANI91842.1"/>
    </source>
</evidence>
<evidence type="ECO:0000313" key="2">
    <source>
        <dbReference type="EMBL" id="HJE92141.1"/>
    </source>
</evidence>
<keyword evidence="3" id="KW-1185">Reference proteome</keyword>
<dbReference type="Proteomes" id="UP000186104">
    <property type="component" value="Chromosome"/>
</dbReference>
<proteinExistence type="predicted"/>
<dbReference type="Proteomes" id="UP000776650">
    <property type="component" value="Unassembled WGS sequence"/>
</dbReference>
<dbReference type="KEGG" id="dtm:BJL86_1049"/>
<dbReference type="EMBL" id="DYXM01000274">
    <property type="protein sequence ID" value="HJE92141.1"/>
    <property type="molecule type" value="Genomic_DNA"/>
</dbReference>
<gene>
    <name evidence="1" type="ORF">BJL86_1049</name>
    <name evidence="2" type="ORF">K8V11_14170</name>
</gene>
<dbReference type="RefSeq" id="WP_067474857.1">
    <property type="nucleotide sequence ID" value="NZ_CP015961.1"/>
</dbReference>
<protein>
    <submittedName>
        <fullName evidence="2">DUF3107 domain-containing protein</fullName>
    </submittedName>
</protein>
<evidence type="ECO:0000313" key="3">
    <source>
        <dbReference type="Proteomes" id="UP000186104"/>
    </source>
</evidence>
<dbReference type="AlphaFoldDB" id="A0A173LM95"/>
<reference evidence="2" key="2">
    <citation type="journal article" date="2021" name="PeerJ">
        <title>Extensive microbial diversity within the chicken gut microbiome revealed by metagenomics and culture.</title>
        <authorList>
            <person name="Gilroy R."/>
            <person name="Ravi A."/>
            <person name="Getino M."/>
            <person name="Pursley I."/>
            <person name="Horton D.L."/>
            <person name="Alikhan N.F."/>
            <person name="Baker D."/>
            <person name="Gharbi K."/>
            <person name="Hall N."/>
            <person name="Watson M."/>
            <person name="Adriaenssens E.M."/>
            <person name="Foster-Nyarko E."/>
            <person name="Jarju S."/>
            <person name="Secka A."/>
            <person name="Antonio M."/>
            <person name="Oren A."/>
            <person name="Chaudhuri R.R."/>
            <person name="La Ragione R."/>
            <person name="Hildebrand F."/>
            <person name="Pallen M.J."/>
        </authorList>
    </citation>
    <scope>NUCLEOTIDE SEQUENCE</scope>
    <source>
        <strain evidence="2">ChiGjej1B1-18357</strain>
    </source>
</reference>
<sequence length="75" mass="8347">MLLTIGLKESGRELKVKTELEEKDVRAKVAETAESPAQFMEFEKEDGRTLLINPSAIAYLDFGTDKPRSVGFGSR</sequence>
<accession>A0A173LM95</accession>
<dbReference type="InterPro" id="IPR021456">
    <property type="entry name" value="DUF3107"/>
</dbReference>